<dbReference type="SMART" id="SM00507">
    <property type="entry name" value="HNHc"/>
    <property type="match status" value="1"/>
</dbReference>
<dbReference type="CDD" id="cd00085">
    <property type="entry name" value="HNHc"/>
    <property type="match status" value="1"/>
</dbReference>
<reference evidence="2 3" key="1">
    <citation type="journal article" date="2019" name="Int. J. Syst. Evol. Microbiol.">
        <title>The Global Catalogue of Microorganisms (GCM) 10K type strain sequencing project: providing services to taxonomists for standard genome sequencing and annotation.</title>
        <authorList>
            <consortium name="The Broad Institute Genomics Platform"/>
            <consortium name="The Broad Institute Genome Sequencing Center for Infectious Disease"/>
            <person name="Wu L."/>
            <person name="Ma J."/>
        </authorList>
    </citation>
    <scope>NUCLEOTIDE SEQUENCE [LARGE SCALE GENOMIC DNA]</scope>
    <source>
        <strain evidence="2 3">JCM 15575</strain>
    </source>
</reference>
<dbReference type="Pfam" id="PF01844">
    <property type="entry name" value="HNH"/>
    <property type="match status" value="1"/>
</dbReference>
<dbReference type="Gene3D" id="1.10.30.50">
    <property type="match status" value="1"/>
</dbReference>
<accession>A0ABN2HA10</accession>
<keyword evidence="3" id="KW-1185">Reference proteome</keyword>
<dbReference type="InterPro" id="IPR002711">
    <property type="entry name" value="HNH"/>
</dbReference>
<evidence type="ECO:0000259" key="1">
    <source>
        <dbReference type="SMART" id="SM00507"/>
    </source>
</evidence>
<organism evidence="2 3">
    <name type="scientific">Microbacterium lacus</name>
    <dbReference type="NCBI Taxonomy" id="415217"/>
    <lineage>
        <taxon>Bacteria</taxon>
        <taxon>Bacillati</taxon>
        <taxon>Actinomycetota</taxon>
        <taxon>Actinomycetes</taxon>
        <taxon>Micrococcales</taxon>
        <taxon>Microbacteriaceae</taxon>
        <taxon>Microbacterium</taxon>
    </lineage>
</organism>
<protein>
    <recommendedName>
        <fullName evidence="1">HNH nuclease domain-containing protein</fullName>
    </recommendedName>
</protein>
<dbReference type="EMBL" id="BAAAPK010000001">
    <property type="protein sequence ID" value="GAA1684362.1"/>
    <property type="molecule type" value="Genomic_DNA"/>
</dbReference>
<name>A0ABN2HA10_9MICO</name>
<proteinExistence type="predicted"/>
<evidence type="ECO:0000313" key="3">
    <source>
        <dbReference type="Proteomes" id="UP001500596"/>
    </source>
</evidence>
<sequence>MGFSDADVAELAAVVNGIESTERELAAVEVRRVRLLARAGQVALRQTAEQDRRIAVRDMALRGIAAEVAGPARRSDRAMQAQIGEALMLVENYPAAMAAWETAQITSRHIREITHAGAALPLDALSAFDTAAVEICTTDIPSRVRPRLEMLAADLHPDTLTERHAAAAESRRVRTIAVGEGMSDVIATVPTVLAVGIEDRLTRQARQIADARSSAAARLRELAGEDGADADRERARLEVIRSDTRTMDQLRADLLCDLLLTGMPAIDATRSDDGPGSLGAIRAHVQITIPATVLLGADAPADLVGHCPIDAEAARTLAAQARGPWERVIIHPATGVVLHTDTYQRTAAMDRHLKARDGHCRFPGCRIPAIRCEVDHTVDWARGGTTDVGNLAHLCQRHHSMKQFAPWKVRQLPGGVLEWTSPLGVTGHEHPPAHTVRFVAASDSPPPF</sequence>
<feature type="domain" description="HNH nuclease" evidence="1">
    <location>
        <begin position="348"/>
        <end position="400"/>
    </location>
</feature>
<dbReference type="InterPro" id="IPR003615">
    <property type="entry name" value="HNH_nuc"/>
</dbReference>
<dbReference type="Proteomes" id="UP001500596">
    <property type="component" value="Unassembled WGS sequence"/>
</dbReference>
<gene>
    <name evidence="2" type="ORF">GCM10009807_30220</name>
</gene>
<evidence type="ECO:0000313" key="2">
    <source>
        <dbReference type="EMBL" id="GAA1684362.1"/>
    </source>
</evidence>
<comment type="caution">
    <text evidence="2">The sequence shown here is derived from an EMBL/GenBank/DDBJ whole genome shotgun (WGS) entry which is preliminary data.</text>
</comment>